<reference evidence="2" key="2">
    <citation type="submission" date="2020-06" db="EMBL/GenBank/DDBJ databases">
        <title>Genomic insights into acetone-butanol-ethanol (ABE) fermentation by sequencing solventogenic clostridia strains.</title>
        <authorList>
            <person name="Brown S."/>
        </authorList>
    </citation>
    <scope>NUCLEOTIDE SEQUENCE</scope>
    <source>
        <strain evidence="2">DJ123</strain>
    </source>
</reference>
<dbReference type="EMBL" id="JABTDW010000001">
    <property type="protein sequence ID" value="NSB14830.1"/>
    <property type="molecule type" value="Genomic_DNA"/>
</dbReference>
<evidence type="ECO:0000313" key="1">
    <source>
        <dbReference type="EMBL" id="NRT87593.1"/>
    </source>
</evidence>
<dbReference type="AlphaFoldDB" id="A0A1S8SA66"/>
<protein>
    <submittedName>
        <fullName evidence="2">Uncharacterized protein</fullName>
    </submittedName>
</protein>
<accession>A0A1S8SA66</accession>
<name>A0A1S8SA66_CLOBE</name>
<gene>
    <name evidence="1" type="ORF">B0H41_001272</name>
    <name evidence="2" type="ORF">BCD95_003089</name>
</gene>
<reference evidence="1" key="3">
    <citation type="journal article" date="2022" name="Nat. Biotechnol.">
        <title>Carbon-negative production of acetone and isopropanol by gas fermentation at industrial pilot scale.</title>
        <authorList>
            <person name="Liew F.E."/>
            <person name="Nogle R."/>
            <person name="Abdalla T."/>
            <person name="Rasor B.J."/>
            <person name="Canter C."/>
            <person name="Jensen R.O."/>
            <person name="Wang L."/>
            <person name="Strutz J."/>
            <person name="Chirania P."/>
            <person name="De Tissera S."/>
            <person name="Mueller A.P."/>
            <person name="Ruan Z."/>
            <person name="Gao A."/>
            <person name="Tran L."/>
            <person name="Engle N.L."/>
            <person name="Bromley J.C."/>
            <person name="Daniell J."/>
            <person name="Conrado R."/>
            <person name="Tschaplinski T.J."/>
            <person name="Giannone R.J."/>
            <person name="Hettich R.L."/>
            <person name="Karim A.S."/>
            <person name="Simpson S.D."/>
            <person name="Brown S.D."/>
            <person name="Leang C."/>
            <person name="Jewett M.C."/>
            <person name="Kopke M."/>
        </authorList>
    </citation>
    <scope>NUCLEOTIDE SEQUENCE</scope>
    <source>
        <strain evidence="1">DJ080</strain>
    </source>
</reference>
<evidence type="ECO:0000313" key="2">
    <source>
        <dbReference type="EMBL" id="NSB14830.1"/>
    </source>
</evidence>
<evidence type="ECO:0000313" key="3">
    <source>
        <dbReference type="Proteomes" id="UP000822184"/>
    </source>
</evidence>
<organism evidence="2 3">
    <name type="scientific">Clostridium beijerinckii</name>
    <name type="common">Clostridium MP</name>
    <dbReference type="NCBI Taxonomy" id="1520"/>
    <lineage>
        <taxon>Bacteria</taxon>
        <taxon>Bacillati</taxon>
        <taxon>Bacillota</taxon>
        <taxon>Clostridia</taxon>
        <taxon>Eubacteriales</taxon>
        <taxon>Clostridiaceae</taxon>
        <taxon>Clostridium</taxon>
    </lineage>
</organism>
<comment type="caution">
    <text evidence="2">The sequence shown here is derived from an EMBL/GenBank/DDBJ whole genome shotgun (WGS) entry which is preliminary data.</text>
</comment>
<dbReference type="EMBL" id="JABSWW010000001">
    <property type="protein sequence ID" value="NRT87593.1"/>
    <property type="molecule type" value="Genomic_DNA"/>
</dbReference>
<reference evidence="1" key="1">
    <citation type="submission" date="2020-05" db="EMBL/GenBank/DDBJ databases">
        <authorList>
            <person name="Brown S."/>
            <person name="Huntemann M."/>
            <person name="Clum A."/>
            <person name="Spunde A."/>
            <person name="Palaniappan K."/>
            <person name="Ritter S."/>
            <person name="Mikhailova N."/>
            <person name="Chen I.-M."/>
            <person name="Stamatis D."/>
            <person name="Reddy T."/>
            <person name="O'Malley R."/>
            <person name="Daum C."/>
            <person name="Shapiro N."/>
            <person name="Ivanova N."/>
            <person name="Kyrpides N."/>
            <person name="Woyke T."/>
        </authorList>
    </citation>
    <scope>NUCLEOTIDE SEQUENCE</scope>
    <source>
        <strain evidence="1">DJ080</strain>
    </source>
</reference>
<proteinExistence type="predicted"/>
<sequence length="33" mass="3976">MSITPLIMHNYSLLFRIIICYNTIEIVIYTEEQ</sequence>
<dbReference type="Proteomes" id="UP001193748">
    <property type="component" value="Unassembled WGS sequence"/>
</dbReference>
<dbReference type="Proteomes" id="UP000822184">
    <property type="component" value="Unassembled WGS sequence"/>
</dbReference>